<sequence>MSPTNVHDTSPYRPAPRTVEELDALGVLLTRRPAVPVHLDGFLPVDQAARLAAALRAMPDWARSPVLWDEAHRETTPVTMDEFHAAPPRRRAAVRQVARSIPALFDDDSPYAALHRESLSDFFVFAGMGPVLVELLGQWVAPAGPVTTNVEFARYGTDDYLGEHSDTDSDTVFVLNLYLDEEYRQSDGGLLGFRNEEGEETLMPPRYNSVSVMPIRPGCVHWVTPWRRTGVGRHTVSIAASPVAGAASGAAGTGARHA</sequence>
<name>A0A7K3PQ44_9ACTN</name>
<dbReference type="Pfam" id="PF13640">
    <property type="entry name" value="2OG-FeII_Oxy_3"/>
    <property type="match status" value="1"/>
</dbReference>
<gene>
    <name evidence="2" type="ORF">G3I32_24960</name>
</gene>
<feature type="domain" description="Prolyl 4-hydroxylase alpha subunit Fe(2+) 2OG dioxygenase" evidence="1">
    <location>
        <begin position="151"/>
        <end position="235"/>
    </location>
</feature>
<reference evidence="2 3" key="1">
    <citation type="submission" date="2020-01" db="EMBL/GenBank/DDBJ databases">
        <title>Insect and environment-associated Actinomycetes.</title>
        <authorList>
            <person name="Currrie C."/>
            <person name="Chevrette M."/>
            <person name="Carlson C."/>
            <person name="Stubbendieck R."/>
            <person name="Wendt-Pienkowski E."/>
        </authorList>
    </citation>
    <scope>NUCLEOTIDE SEQUENCE [LARGE SCALE GENOMIC DNA]</scope>
    <source>
        <strain evidence="2 3">SID14163</strain>
    </source>
</reference>
<accession>A0A7K3PQ44</accession>
<comment type="caution">
    <text evidence="2">The sequence shown here is derived from an EMBL/GenBank/DDBJ whole genome shotgun (WGS) entry which is preliminary data.</text>
</comment>
<evidence type="ECO:0000259" key="1">
    <source>
        <dbReference type="Pfam" id="PF13640"/>
    </source>
</evidence>
<dbReference type="Gene3D" id="2.60.120.620">
    <property type="entry name" value="q2cbj1_9rhob like domain"/>
    <property type="match status" value="1"/>
</dbReference>
<organism evidence="2 3">
    <name type="scientific">Streptomyces coelicoflavus</name>
    <dbReference type="NCBI Taxonomy" id="285562"/>
    <lineage>
        <taxon>Bacteria</taxon>
        <taxon>Bacillati</taxon>
        <taxon>Actinomycetota</taxon>
        <taxon>Actinomycetes</taxon>
        <taxon>Kitasatosporales</taxon>
        <taxon>Streptomycetaceae</taxon>
        <taxon>Streptomyces</taxon>
    </lineage>
</organism>
<dbReference type="InterPro" id="IPR044862">
    <property type="entry name" value="Pro_4_hyd_alph_FE2OG_OXY"/>
</dbReference>
<dbReference type="EMBL" id="JAAGMA010000670">
    <property type="protein sequence ID" value="NEB12053.1"/>
    <property type="molecule type" value="Genomic_DNA"/>
</dbReference>
<dbReference type="AlphaFoldDB" id="A0A7K3PQ44"/>
<evidence type="ECO:0000313" key="3">
    <source>
        <dbReference type="Proteomes" id="UP000470446"/>
    </source>
</evidence>
<dbReference type="RefSeq" id="WP_164247050.1">
    <property type="nucleotide sequence ID" value="NZ_JAAGMA010000670.1"/>
</dbReference>
<proteinExistence type="predicted"/>
<protein>
    <recommendedName>
        <fullName evidence="1">Prolyl 4-hydroxylase alpha subunit Fe(2+) 2OG dioxygenase domain-containing protein</fullName>
    </recommendedName>
</protein>
<evidence type="ECO:0000313" key="2">
    <source>
        <dbReference type="EMBL" id="NEB12053.1"/>
    </source>
</evidence>
<dbReference type="Proteomes" id="UP000470446">
    <property type="component" value="Unassembled WGS sequence"/>
</dbReference>